<dbReference type="KEGG" id="niy:FQ775_06230"/>
<sequence length="120" mass="13598">MALKVKFESADEFKLAWADYGLSEDALSLLKRNIARNPVIGKASKNDPQIRRCRFRQHVVAYTVLDTNLDKGEVVIWLLNVTPAQEPQSALGRWSRRALAGAAWVMRFRRGDLPGDDDDE</sequence>
<dbReference type="Proteomes" id="UP000321389">
    <property type="component" value="Chromosome"/>
</dbReference>
<dbReference type="AlphaFoldDB" id="A0A5B8KWB3"/>
<evidence type="ECO:0000313" key="1">
    <source>
        <dbReference type="EMBL" id="QDZ00007.1"/>
    </source>
</evidence>
<organism evidence="1 2">
    <name type="scientific">Nitratireductor mangrovi</name>
    <dbReference type="NCBI Taxonomy" id="2599600"/>
    <lineage>
        <taxon>Bacteria</taxon>
        <taxon>Pseudomonadati</taxon>
        <taxon>Pseudomonadota</taxon>
        <taxon>Alphaproteobacteria</taxon>
        <taxon>Hyphomicrobiales</taxon>
        <taxon>Phyllobacteriaceae</taxon>
        <taxon>Nitratireductor</taxon>
    </lineage>
</organism>
<gene>
    <name evidence="1" type="ORF">FQ775_06230</name>
</gene>
<dbReference type="OrthoDB" id="9899950at2"/>
<reference evidence="1" key="1">
    <citation type="submission" date="2020-04" db="EMBL/GenBank/DDBJ databases">
        <title>Nitratireductor sp. nov. isolated from mangrove soil.</title>
        <authorList>
            <person name="Ye Y."/>
        </authorList>
    </citation>
    <scope>NUCLEOTIDE SEQUENCE</scope>
    <source>
        <strain evidence="1">SY7</strain>
    </source>
</reference>
<protein>
    <recommendedName>
        <fullName evidence="3">Type II toxin-antitoxin system RelE/ParE family toxin</fullName>
    </recommendedName>
</protein>
<proteinExistence type="predicted"/>
<dbReference type="RefSeq" id="WP_146298660.1">
    <property type="nucleotide sequence ID" value="NZ_CP042301.2"/>
</dbReference>
<name>A0A5B8KWB3_9HYPH</name>
<keyword evidence="2" id="KW-1185">Reference proteome</keyword>
<dbReference type="EMBL" id="CP042301">
    <property type="protein sequence ID" value="QDZ00007.1"/>
    <property type="molecule type" value="Genomic_DNA"/>
</dbReference>
<evidence type="ECO:0000313" key="2">
    <source>
        <dbReference type="Proteomes" id="UP000321389"/>
    </source>
</evidence>
<accession>A0A5B8KWB3</accession>
<evidence type="ECO:0008006" key="3">
    <source>
        <dbReference type="Google" id="ProtNLM"/>
    </source>
</evidence>